<feature type="compositionally biased region" description="Low complexity" evidence="3">
    <location>
        <begin position="204"/>
        <end position="214"/>
    </location>
</feature>
<gene>
    <name evidence="4" type="ORF">PCOR1329_LOCUS63100</name>
</gene>
<dbReference type="InterPro" id="IPR029063">
    <property type="entry name" value="SAM-dependent_MTases_sf"/>
</dbReference>
<proteinExistence type="predicted"/>
<keyword evidence="2" id="KW-0808">Transferase</keyword>
<feature type="region of interest" description="Disordered" evidence="3">
    <location>
        <begin position="1"/>
        <end position="132"/>
    </location>
</feature>
<feature type="non-terminal residue" evidence="4">
    <location>
        <position position="1"/>
    </location>
</feature>
<evidence type="ECO:0000313" key="4">
    <source>
        <dbReference type="EMBL" id="CAK0879770.1"/>
    </source>
</evidence>
<dbReference type="Proteomes" id="UP001189429">
    <property type="component" value="Unassembled WGS sequence"/>
</dbReference>
<accession>A0ABN9W2M2</accession>
<reference evidence="4" key="1">
    <citation type="submission" date="2023-10" db="EMBL/GenBank/DDBJ databases">
        <authorList>
            <person name="Chen Y."/>
            <person name="Shah S."/>
            <person name="Dougan E. K."/>
            <person name="Thang M."/>
            <person name="Chan C."/>
        </authorList>
    </citation>
    <scope>NUCLEOTIDE SEQUENCE [LARGE SCALE GENOMIC DNA]</scope>
</reference>
<keyword evidence="1" id="KW-0489">Methyltransferase</keyword>
<dbReference type="InterPro" id="IPR001525">
    <property type="entry name" value="C5_MeTfrase"/>
</dbReference>
<dbReference type="Pfam" id="PF00145">
    <property type="entry name" value="DNA_methylase"/>
    <property type="match status" value="1"/>
</dbReference>
<sequence>AIVAARGPQTLADSEGPPTAFESRMEAVSEEGAGLPPRSATAPSSPVVAAVPRHAELAATMVDDELSTVPGSPQPHSPAGPRPLVADSGQASDVLDLRSDRPLPTRTASCPPGRLGDALRDVEQLAQQQPSPRVIRGLTAAVGEVAATLPAAIDAFRAAAALGAAEGPATGSAPAAVQAPAAALAPDAAPTPSVAAPPAPATAPTPAAAAPTPAAAAPTPAAAAAAAASPPPAASAAPAPAQVELLGAACPAAQASVDAASALDEPMAQQCPPGRSPEDVRDVADELEDALSDLLDDWEPPAEVPADGAADRQAHLSVVLAPVSEPADSVLVTAEPAAQDLADDDFLDLGTIAAAFANIGVSPGAQLGGPEPEFDPALALRFAMTGMMSKLPHLDKMRLHQGLKRIARGGPLRVGTGFSGSNVIQVVTDELTDVWKSLHADGTTLPFEYVFHCDNAEFPRTFILAEWKPIHMFEDMEHMRESSAQCIVEESLCSIPDADLAVFGFICKDKSPLNKNRAKFKGTCQRGDGLTGTTWVHVENYLRAHRAPLVLIENVKQLMEVPSDGKLSDLQHIYSALRDLGYGVSHAVVEALDHGGLTKRERLFVFAFQFEGRDNQSIADAASAAIASFVIRARLEEPSRQCSGLPPCALAPTAAMVLGPVDDIPIATDLHLIKQRTENRNWEGSILDAYMDMNIGYPPDLEKYGTDFIAATTSLSTRQVELLAFLEETEPWHDAPEEFQFVDINQSLSFLTGKDGLRRAYRPYCPVLACTSVVFARIRTKAGAKTFRLITNCHLMRLIGYGDPSEEWPDNEIAKLAGNAFNGYALTAVLTSMFIGVGASS</sequence>
<dbReference type="EMBL" id="CAUYUJ010017999">
    <property type="protein sequence ID" value="CAK0879770.1"/>
    <property type="molecule type" value="Genomic_DNA"/>
</dbReference>
<dbReference type="Gene3D" id="3.40.50.150">
    <property type="entry name" value="Vaccinia Virus protein VP39"/>
    <property type="match status" value="1"/>
</dbReference>
<feature type="compositionally biased region" description="Low complexity" evidence="3">
    <location>
        <begin position="167"/>
        <end position="194"/>
    </location>
</feature>
<keyword evidence="5" id="KW-1185">Reference proteome</keyword>
<name>A0ABN9W2M2_9DINO</name>
<feature type="region of interest" description="Disordered" evidence="3">
    <location>
        <begin position="261"/>
        <end position="281"/>
    </location>
</feature>
<feature type="region of interest" description="Disordered" evidence="3">
    <location>
        <begin position="167"/>
        <end position="214"/>
    </location>
</feature>
<evidence type="ECO:0000256" key="3">
    <source>
        <dbReference type="SAM" id="MobiDB-lite"/>
    </source>
</evidence>
<feature type="compositionally biased region" description="Low complexity" evidence="3">
    <location>
        <begin position="36"/>
        <end position="52"/>
    </location>
</feature>
<evidence type="ECO:0000256" key="2">
    <source>
        <dbReference type="ARBA" id="ARBA00022679"/>
    </source>
</evidence>
<evidence type="ECO:0000313" key="5">
    <source>
        <dbReference type="Proteomes" id="UP001189429"/>
    </source>
</evidence>
<dbReference type="SUPFAM" id="SSF53335">
    <property type="entry name" value="S-adenosyl-L-methionine-dependent methyltransferases"/>
    <property type="match status" value="1"/>
</dbReference>
<evidence type="ECO:0000256" key="1">
    <source>
        <dbReference type="ARBA" id="ARBA00022603"/>
    </source>
</evidence>
<protein>
    <recommendedName>
        <fullName evidence="6">DNA (cytosine-5-)-methyltransferase</fullName>
    </recommendedName>
</protein>
<organism evidence="4 5">
    <name type="scientific">Prorocentrum cordatum</name>
    <dbReference type="NCBI Taxonomy" id="2364126"/>
    <lineage>
        <taxon>Eukaryota</taxon>
        <taxon>Sar</taxon>
        <taxon>Alveolata</taxon>
        <taxon>Dinophyceae</taxon>
        <taxon>Prorocentrales</taxon>
        <taxon>Prorocentraceae</taxon>
        <taxon>Prorocentrum</taxon>
    </lineage>
</organism>
<comment type="caution">
    <text evidence="4">The sequence shown here is derived from an EMBL/GenBank/DDBJ whole genome shotgun (WGS) entry which is preliminary data.</text>
</comment>
<feature type="compositionally biased region" description="Pro residues" evidence="3">
    <location>
        <begin position="72"/>
        <end position="81"/>
    </location>
</feature>
<evidence type="ECO:0008006" key="6">
    <source>
        <dbReference type="Google" id="ProtNLM"/>
    </source>
</evidence>